<keyword evidence="5" id="KW-1185">Reference proteome</keyword>
<dbReference type="Pfam" id="PF03061">
    <property type="entry name" value="4HBT"/>
    <property type="match status" value="1"/>
</dbReference>
<gene>
    <name evidence="4" type="ORF">SAMN02982996_00996</name>
</gene>
<dbReference type="PANTHER" id="PTHR43240:SF5">
    <property type="entry name" value="1,4-DIHYDROXY-2-NAPHTHOYL-COA THIOESTERASE 1"/>
    <property type="match status" value="1"/>
</dbReference>
<sequence>MRLWKRECDLEQLNQRSAHCMVGHLGIRFTRMTDDTLEGVMPVDERTRQPFGRLHGGASVTLAESLGSVAGYLCSQDDQQVVGVEINANHLRGVGEGEVRGICRALHVGKRHQVWQIDIYGPDDRLCCTSRLTTAVITPDG</sequence>
<evidence type="ECO:0000259" key="3">
    <source>
        <dbReference type="Pfam" id="PF03061"/>
    </source>
</evidence>
<dbReference type="GO" id="GO:0009234">
    <property type="term" value="P:menaquinone biosynthetic process"/>
    <property type="evidence" value="ECO:0007669"/>
    <property type="project" value="TreeGrafter"/>
</dbReference>
<comment type="similarity">
    <text evidence="1">Belongs to the thioesterase PaaI family.</text>
</comment>
<protein>
    <submittedName>
        <fullName evidence="4">1,4-dihydroxy-2-naphthoyl-CoA hydrolase</fullName>
    </submittedName>
</protein>
<feature type="domain" description="Thioesterase" evidence="3">
    <location>
        <begin position="51"/>
        <end position="128"/>
    </location>
</feature>
<evidence type="ECO:0000313" key="4">
    <source>
        <dbReference type="EMBL" id="SEA11009.1"/>
    </source>
</evidence>
<evidence type="ECO:0000256" key="1">
    <source>
        <dbReference type="ARBA" id="ARBA00008324"/>
    </source>
</evidence>
<dbReference type="CDD" id="cd03443">
    <property type="entry name" value="PaaI_thioesterase"/>
    <property type="match status" value="1"/>
</dbReference>
<dbReference type="Proteomes" id="UP000187280">
    <property type="component" value="Unassembled WGS sequence"/>
</dbReference>
<dbReference type="AlphaFoldDB" id="A0A1H3YHA6"/>
<dbReference type="InterPro" id="IPR006683">
    <property type="entry name" value="Thioestr_dom"/>
</dbReference>
<dbReference type="GO" id="GO:0061522">
    <property type="term" value="F:1,4-dihydroxy-2-naphthoyl-CoA thioesterase activity"/>
    <property type="evidence" value="ECO:0007669"/>
    <property type="project" value="TreeGrafter"/>
</dbReference>
<dbReference type="SUPFAM" id="SSF54637">
    <property type="entry name" value="Thioesterase/thiol ester dehydrase-isomerase"/>
    <property type="match status" value="1"/>
</dbReference>
<dbReference type="STRING" id="71657.SAMN02982996_00996"/>
<dbReference type="GO" id="GO:0005829">
    <property type="term" value="C:cytosol"/>
    <property type="evidence" value="ECO:0007669"/>
    <property type="project" value="TreeGrafter"/>
</dbReference>
<name>A0A1H3YHA6_9GAMM</name>
<dbReference type="Gene3D" id="3.10.129.10">
    <property type="entry name" value="Hotdog Thioesterase"/>
    <property type="match status" value="1"/>
</dbReference>
<dbReference type="RefSeq" id="WP_026742679.1">
    <property type="nucleotide sequence ID" value="NZ_FNQS01000002.1"/>
</dbReference>
<dbReference type="InterPro" id="IPR029069">
    <property type="entry name" value="HotDog_dom_sf"/>
</dbReference>
<dbReference type="NCBIfam" id="TIGR00369">
    <property type="entry name" value="unchar_dom_1"/>
    <property type="match status" value="1"/>
</dbReference>
<dbReference type="PANTHER" id="PTHR43240">
    <property type="entry name" value="1,4-DIHYDROXY-2-NAPHTHOYL-COA THIOESTERASE 1"/>
    <property type="match status" value="1"/>
</dbReference>
<reference evidence="4 5" key="1">
    <citation type="submission" date="2016-10" db="EMBL/GenBank/DDBJ databases">
        <authorList>
            <person name="de Groot N.N."/>
        </authorList>
    </citation>
    <scope>NUCLEOTIDE SEQUENCE [LARGE SCALE GENOMIC DNA]</scope>
    <source>
        <strain evidence="4 5">ATCC 29281</strain>
    </source>
</reference>
<dbReference type="eggNOG" id="COG2050">
    <property type="taxonomic scope" value="Bacteria"/>
</dbReference>
<proteinExistence type="inferred from homology"/>
<dbReference type="GeneID" id="97763910"/>
<dbReference type="InterPro" id="IPR003736">
    <property type="entry name" value="PAAI_dom"/>
</dbReference>
<organism evidence="4 5">
    <name type="scientific">Lonsdalea quercina</name>
    <dbReference type="NCBI Taxonomy" id="71657"/>
    <lineage>
        <taxon>Bacteria</taxon>
        <taxon>Pseudomonadati</taxon>
        <taxon>Pseudomonadota</taxon>
        <taxon>Gammaproteobacteria</taxon>
        <taxon>Enterobacterales</taxon>
        <taxon>Pectobacteriaceae</taxon>
        <taxon>Lonsdalea</taxon>
    </lineage>
</organism>
<keyword evidence="2 4" id="KW-0378">Hydrolase</keyword>
<evidence type="ECO:0000256" key="2">
    <source>
        <dbReference type="ARBA" id="ARBA00022801"/>
    </source>
</evidence>
<dbReference type="FunFam" id="3.10.129.10:FF:000002">
    <property type="entry name" value="1,4-dihydroxy-2-naphthoyl-CoA hydrolase"/>
    <property type="match status" value="1"/>
</dbReference>
<evidence type="ECO:0000313" key="5">
    <source>
        <dbReference type="Proteomes" id="UP000187280"/>
    </source>
</evidence>
<dbReference type="EMBL" id="FNQS01000002">
    <property type="protein sequence ID" value="SEA11009.1"/>
    <property type="molecule type" value="Genomic_DNA"/>
</dbReference>
<accession>A0A1H3YHA6</accession>